<dbReference type="InterPro" id="IPR040079">
    <property type="entry name" value="Glutathione_S-Trfase"/>
</dbReference>
<dbReference type="GO" id="GO:0004839">
    <property type="term" value="F:ubiquitin activating enzyme activity"/>
    <property type="evidence" value="ECO:0007669"/>
    <property type="project" value="UniProtKB-EC"/>
</dbReference>
<dbReference type="CDD" id="cd03190">
    <property type="entry name" value="GST_C_Omega_like"/>
    <property type="match status" value="1"/>
</dbReference>
<dbReference type="Pfam" id="PF16190">
    <property type="entry name" value="E1_FCCH"/>
    <property type="match status" value="1"/>
</dbReference>
<dbReference type="InterPro" id="IPR016639">
    <property type="entry name" value="GST_Omega/GSH"/>
</dbReference>
<evidence type="ECO:0000256" key="2">
    <source>
        <dbReference type="ARBA" id="ARBA00004906"/>
    </source>
</evidence>
<dbReference type="PRINTS" id="PR01849">
    <property type="entry name" value="UBIQUITINACT"/>
</dbReference>
<dbReference type="PANTHER" id="PTHR10953:SF4">
    <property type="entry name" value="UBIQUITIN-ACTIVATING ENZYME E1 C-TERMINAL DOMAIN-CONTAINING PROTEIN"/>
    <property type="match status" value="1"/>
</dbReference>
<dbReference type="FunFam" id="3.40.50.720:FF:000015">
    <property type="entry name" value="Ubiquitin-activating enzyme E1 1"/>
    <property type="match status" value="1"/>
</dbReference>
<dbReference type="InterPro" id="IPR018965">
    <property type="entry name" value="Ub-activating_enz_E1_C"/>
</dbReference>
<comment type="similarity">
    <text evidence="3 12">Belongs to the ubiquitin-activating E1 family.</text>
</comment>
<dbReference type="Gene3D" id="3.50.50.80">
    <property type="entry name" value="Ubiquitin-activating enzyme E1, inactive adenylation domain, subdomain 1"/>
    <property type="match status" value="1"/>
</dbReference>
<dbReference type="SUPFAM" id="SSF47616">
    <property type="entry name" value="GST C-terminal domain-like"/>
    <property type="match status" value="1"/>
</dbReference>
<dbReference type="Pfam" id="PF13410">
    <property type="entry name" value="GST_C_2"/>
    <property type="match status" value="1"/>
</dbReference>
<dbReference type="InterPro" id="IPR036282">
    <property type="entry name" value="Glutathione-S-Trfase_C_sf"/>
</dbReference>
<evidence type="ECO:0000256" key="3">
    <source>
        <dbReference type="ARBA" id="ARBA00005673"/>
    </source>
</evidence>
<dbReference type="InterPro" id="IPR032418">
    <property type="entry name" value="E1_FCCH"/>
</dbReference>
<dbReference type="InterPro" id="IPR000011">
    <property type="entry name" value="UBQ/SUMO-activ_enz_E1-like"/>
</dbReference>
<dbReference type="InterPro" id="IPR019572">
    <property type="entry name" value="UBA_E1_SCCH"/>
</dbReference>
<gene>
    <name evidence="14" type="primary">UBE1</name>
    <name evidence="14" type="ORF">O9K51_03431</name>
</gene>
<dbReference type="InterPro" id="IPR004045">
    <property type="entry name" value="Glutathione_S-Trfase_N"/>
</dbReference>
<dbReference type="CDD" id="cd01491">
    <property type="entry name" value="Ube1_repeat1"/>
    <property type="match status" value="1"/>
</dbReference>
<dbReference type="InterPro" id="IPR032420">
    <property type="entry name" value="E1_4HB"/>
</dbReference>
<dbReference type="Pfam" id="PF13409">
    <property type="entry name" value="GST_N_2"/>
    <property type="match status" value="1"/>
</dbReference>
<dbReference type="InterPro" id="IPR047047">
    <property type="entry name" value="GST_Omega-like_C"/>
</dbReference>
<comment type="caution">
    <text evidence="14">The sequence shown here is derived from an EMBL/GenBank/DDBJ whole genome shotgun (WGS) entry which is preliminary data.</text>
</comment>
<dbReference type="EC" id="6.2.1.45" evidence="5"/>
<dbReference type="Pfam" id="PF10585">
    <property type="entry name" value="UBA_E1_SCCH"/>
    <property type="match status" value="1"/>
</dbReference>
<dbReference type="Gene3D" id="3.40.50.12550">
    <property type="entry name" value="Ubiquitin-activating enzyme E1, inactive adenylation domain, subdomain 2"/>
    <property type="match status" value="1"/>
</dbReference>
<dbReference type="EMBL" id="JAQHRD010000002">
    <property type="protein sequence ID" value="KAJ6445029.1"/>
    <property type="molecule type" value="Genomic_DNA"/>
</dbReference>
<dbReference type="PROSITE" id="PS00865">
    <property type="entry name" value="UBIQUITIN_ACTIVAT_2"/>
    <property type="match status" value="1"/>
</dbReference>
<dbReference type="InterPro" id="IPR038252">
    <property type="entry name" value="UBA_E1_C_sf"/>
</dbReference>
<dbReference type="InterPro" id="IPR042302">
    <property type="entry name" value="E1_FCCH_sf"/>
</dbReference>
<dbReference type="NCBIfam" id="TIGR01408">
    <property type="entry name" value="Ube1"/>
    <property type="match status" value="1"/>
</dbReference>
<dbReference type="Proteomes" id="UP001163105">
    <property type="component" value="Unassembled WGS sequence"/>
</dbReference>
<dbReference type="FunFam" id="3.40.30.10:FF:000162">
    <property type="entry name" value="Glutathione S-transferase Gst3"/>
    <property type="match status" value="1"/>
</dbReference>
<dbReference type="GO" id="GO:0006974">
    <property type="term" value="P:DNA damage response"/>
    <property type="evidence" value="ECO:0007669"/>
    <property type="project" value="TreeGrafter"/>
</dbReference>
<evidence type="ECO:0000256" key="8">
    <source>
        <dbReference type="ARBA" id="ARBA00022786"/>
    </source>
</evidence>
<feature type="active site" description="Glycyl thioester intermediate" evidence="11">
    <location>
        <position position="608"/>
    </location>
</feature>
<dbReference type="GO" id="GO:0004364">
    <property type="term" value="F:glutathione transferase activity"/>
    <property type="evidence" value="ECO:0007669"/>
    <property type="project" value="InterPro"/>
</dbReference>
<evidence type="ECO:0000256" key="12">
    <source>
        <dbReference type="RuleBase" id="RU000519"/>
    </source>
</evidence>
<protein>
    <recommendedName>
        <fullName evidence="10">Ubiquitin-activating enzyme E1 1</fullName>
        <ecNumber evidence="5">6.2.1.45</ecNumber>
    </recommendedName>
</protein>
<name>A0AB34G0I2_9HYPO</name>
<evidence type="ECO:0000256" key="10">
    <source>
        <dbReference type="ARBA" id="ARBA00073786"/>
    </source>
</evidence>
<proteinExistence type="inferred from homology"/>
<dbReference type="SFLD" id="SFLDG01206">
    <property type="entry name" value="Xi.1"/>
    <property type="match status" value="1"/>
</dbReference>
<dbReference type="Gene3D" id="3.40.30.10">
    <property type="entry name" value="Glutaredoxin"/>
    <property type="match status" value="1"/>
</dbReference>
<sequence>MADKKLPEVDLATRMQVDESVVGTTEIDESLYSRQLYVLGHEAMKRMGASNVLIVGLKGLGVEVAKNIALAGVKSLTLHDPAPVQLADLSSQFFLTPADVGKPRDEVTAPRVAELNQYTPIKVHQSASLDENLAQFDKYQVVVLTSVPISSQKAIADYCHSKGIYVVIANTFGLFGSLFCDFGDKFTVIDPTGETPLSGIVAGIDEEGLVSALDETRHGLEDGDYVTFSEVEGMEALNGCEPRKITVKGPYTFSIGDVTGLGQYQRGGMYQQVKMPKIISFKNFTAALKEPEFVMSDFAKFDRPQQLHLGFQALEAFQVAEGRLPRAMDETDAAVVLGAAKKFAQEEKLELELDEKLLKELSFQATGDLSPMAAFFGGITAQEILKAVSGKFQPIQQWMYFDSLESIPTSTKRSPELCKPIGSRYDGQIAVFGTEYQEKIANLKQFLVGAGAIGCEMLKNWAMMGLGTGPKGKIYVTDMDSIEKSNLNRQFLFRAADVGNMKSDCAARAVQRMNPDLEGHMETLKDRVSADTEHIFNEDFWQSLDGVTNALDNVEARTYVDRRCVFFRKPLLESGTLGTKGNTQVVLPHLTESYSSSQDPPEKEFPMCTIRSFPNRIEHTIAWAKEYMFERCFVKAPQTVNLYLTQPNFLEATLKQGGNQKETLETIRNFLTTERPRTFEDCIAWARMLFETEFANKIQQLLYNFPKDSETSSGTPFWSGPKRAPDALKFDPNNPTHFGFIVAAANLHAFNFNIKSPGTDKSIYLRELENVIVPDFTPDSNVKIQADDKEPDPNANSSFDDSDELDKIIASIPSPNTLAGFQLQPVEFEKDDDTNHHIDFITACSNLRAENYKIEAADRHKTKFIAGKIIPAIATTTALVTGLVVLELYKVIDGKTDLEQYKNGFINLALPFFGFSEPIASPKVEYQGPDGKVTLDKIWDRFEVDDITLQELIDYFKAKGLSISMLSSGVSLLYASFFPPAKLKERYAMKLSKLVETISKKPIPSHQKEVIFEIVAEDEAEEDVEVPYIKLHTTRLVSFSTATSTRYQPLLYPATQLHTPPHNQIRMASSAKLTDWVKPGDKSGEFKRQVSSFRDWISRENGAKFPPEKGRYHLYVSYACPWACRTLIARKLKGLDDIISFSVVHWHLAEGGWRFVTKGEDVPGDNVVPDPIEGHEAFTHLRHVYFESNKDYEGRFTVPVLYDKKTNTIVSNESSEILRMFSTEFDDLIEEKYRNIVLYPENLRSQIEETNTWTYDLINNGVYKSGFATTAEAYERNVIALFEALDRAEKHLSEQKDGPYYFGKTITETDIRLFVTIVRFDPVYVQHFKCNIRDIRSGYPAVHRWMRNLYWNHAAFKDTTQFDHIKWHYTRSHTQINPLSITPVGPLPHILPLGEEVPSAQAAQQGKL</sequence>
<dbReference type="InterPro" id="IPR035985">
    <property type="entry name" value="Ubiquitin-activating_enz"/>
</dbReference>
<dbReference type="FunFam" id="2.40.30.180:FF:000001">
    <property type="entry name" value="ubiquitin-like modifier-activating enzyme 1"/>
    <property type="match status" value="1"/>
</dbReference>
<evidence type="ECO:0000256" key="4">
    <source>
        <dbReference type="ARBA" id="ARBA00007409"/>
    </source>
</evidence>
<dbReference type="FunFam" id="3.10.290.60:FF:000002">
    <property type="entry name" value="Ubiquitin-like modifier-activating enzyme 1"/>
    <property type="match status" value="1"/>
</dbReference>
<dbReference type="InterPro" id="IPR042063">
    <property type="entry name" value="Ubi_acti_E1_SCCH"/>
</dbReference>
<dbReference type="SFLD" id="SFLDS00019">
    <property type="entry name" value="Glutathione_Transferase_(cytos"/>
    <property type="match status" value="1"/>
</dbReference>
<evidence type="ECO:0000313" key="15">
    <source>
        <dbReference type="Proteomes" id="UP001163105"/>
    </source>
</evidence>
<keyword evidence="6 12" id="KW-0436">Ligase</keyword>
<evidence type="ECO:0000256" key="6">
    <source>
        <dbReference type="ARBA" id="ARBA00022598"/>
    </source>
</evidence>
<evidence type="ECO:0000256" key="7">
    <source>
        <dbReference type="ARBA" id="ARBA00022741"/>
    </source>
</evidence>
<dbReference type="Pfam" id="PF09358">
    <property type="entry name" value="E1_UFD"/>
    <property type="match status" value="1"/>
</dbReference>
<keyword evidence="15" id="KW-1185">Reference proteome</keyword>
<dbReference type="Pfam" id="PF16191">
    <property type="entry name" value="E1_4HB"/>
    <property type="match status" value="1"/>
</dbReference>
<dbReference type="InterPro" id="IPR033127">
    <property type="entry name" value="UBQ-activ_enz_E1_Cys_AS"/>
</dbReference>
<comment type="pathway">
    <text evidence="2">Protein modification; protein ubiquitination.</text>
</comment>
<dbReference type="Gene3D" id="3.10.290.60">
    <property type="entry name" value="Ubiquitin-activating enzyme E1, UFD domain"/>
    <property type="match status" value="1"/>
</dbReference>
<keyword evidence="9 12" id="KW-0067">ATP-binding</keyword>
<evidence type="ECO:0000313" key="14">
    <source>
        <dbReference type="EMBL" id="KAJ6445029.1"/>
    </source>
</evidence>
<dbReference type="Gene3D" id="1.20.1050.10">
    <property type="match status" value="1"/>
</dbReference>
<dbReference type="GO" id="GO:0006511">
    <property type="term" value="P:ubiquitin-dependent protein catabolic process"/>
    <property type="evidence" value="ECO:0007669"/>
    <property type="project" value="TreeGrafter"/>
</dbReference>
<evidence type="ECO:0000256" key="5">
    <source>
        <dbReference type="ARBA" id="ARBA00012990"/>
    </source>
</evidence>
<dbReference type="Gene3D" id="2.40.30.180">
    <property type="entry name" value="Ubiquitin-activating enzyme E1, FCCH domain"/>
    <property type="match status" value="1"/>
</dbReference>
<comment type="catalytic activity">
    <reaction evidence="1">
        <text>ATP + ubiquitin + [E1 ubiquitin-activating enzyme]-L-cysteine = AMP + diphosphate + S-ubiquitinyl-[E1 ubiquitin-activating enzyme]-L-cysteine.</text>
        <dbReference type="EC" id="6.2.1.45"/>
    </reaction>
</comment>
<evidence type="ECO:0000256" key="1">
    <source>
        <dbReference type="ARBA" id="ARBA00000488"/>
    </source>
</evidence>
<dbReference type="InterPro" id="IPR042449">
    <property type="entry name" value="Ub-E1_IAD_1"/>
</dbReference>
<dbReference type="InterPro" id="IPR018075">
    <property type="entry name" value="UBQ-activ_enz_E1"/>
</dbReference>
<organism evidence="14 15">
    <name type="scientific">Purpureocillium lavendulum</name>
    <dbReference type="NCBI Taxonomy" id="1247861"/>
    <lineage>
        <taxon>Eukaryota</taxon>
        <taxon>Fungi</taxon>
        <taxon>Dikarya</taxon>
        <taxon>Ascomycota</taxon>
        <taxon>Pezizomycotina</taxon>
        <taxon>Sordariomycetes</taxon>
        <taxon>Hypocreomycetidae</taxon>
        <taxon>Hypocreales</taxon>
        <taxon>Ophiocordycipitaceae</taxon>
        <taxon>Purpureocillium</taxon>
    </lineage>
</organism>
<dbReference type="Pfam" id="PF00899">
    <property type="entry name" value="ThiF"/>
    <property type="match status" value="1"/>
</dbReference>
<dbReference type="FunFam" id="1.10.10.2660:FF:000001">
    <property type="entry name" value="Ubiquitin-activating enzyme E1 1"/>
    <property type="match status" value="1"/>
</dbReference>
<reference evidence="14" key="1">
    <citation type="submission" date="2023-01" db="EMBL/GenBank/DDBJ databases">
        <title>The growth and conidiation of Purpureocillium lavendulum are regulated by nitrogen source and histone H3K14 acetylation.</title>
        <authorList>
            <person name="Tang P."/>
            <person name="Han J."/>
            <person name="Zhang C."/>
            <person name="Tang P."/>
            <person name="Qi F."/>
            <person name="Zhang K."/>
            <person name="Liang L."/>
        </authorList>
    </citation>
    <scope>NUCLEOTIDE SEQUENCE</scope>
    <source>
        <strain evidence="14">YMF1.00683</strain>
    </source>
</reference>
<dbReference type="Gene3D" id="3.40.50.720">
    <property type="entry name" value="NAD(P)-binding Rossmann-like Domain"/>
    <property type="match status" value="1"/>
</dbReference>
<dbReference type="GO" id="GO:0005634">
    <property type="term" value="C:nucleus"/>
    <property type="evidence" value="ECO:0007669"/>
    <property type="project" value="TreeGrafter"/>
</dbReference>
<dbReference type="PANTHER" id="PTHR10953">
    <property type="entry name" value="UBIQUITIN-ACTIVATING ENZYME E1"/>
    <property type="match status" value="1"/>
</dbReference>
<dbReference type="InterPro" id="IPR036249">
    <property type="entry name" value="Thioredoxin-like_sf"/>
</dbReference>
<dbReference type="SUPFAM" id="SSF69572">
    <property type="entry name" value="Activating enzymes of the ubiquitin-like proteins"/>
    <property type="match status" value="2"/>
</dbReference>
<dbReference type="Gene3D" id="1.10.10.2660">
    <property type="entry name" value="Ubiquitin-activating enzyme E1, SCCH domain"/>
    <property type="match status" value="1"/>
</dbReference>
<dbReference type="InterPro" id="IPR010987">
    <property type="entry name" value="Glutathione-S-Trfase_C-like"/>
</dbReference>
<feature type="domain" description="GST C-terminal" evidence="13">
    <location>
        <begin position="1240"/>
        <end position="1372"/>
    </location>
</feature>
<accession>A0AB34G0I2</accession>
<dbReference type="SFLD" id="SFLDG01148">
    <property type="entry name" value="Xi_(cytGST)"/>
    <property type="match status" value="1"/>
</dbReference>
<dbReference type="FunFam" id="3.40.50.12550:FF:000001">
    <property type="entry name" value="Ubiquitin-activating enzyme E1 1"/>
    <property type="match status" value="1"/>
</dbReference>
<dbReference type="PROSITE" id="PS50405">
    <property type="entry name" value="GST_CTER"/>
    <property type="match status" value="1"/>
</dbReference>
<evidence type="ECO:0000256" key="9">
    <source>
        <dbReference type="ARBA" id="ARBA00022840"/>
    </source>
</evidence>
<dbReference type="SMART" id="SM00985">
    <property type="entry name" value="UBA_e1_C"/>
    <property type="match status" value="1"/>
</dbReference>
<dbReference type="GO" id="GO:0005524">
    <property type="term" value="F:ATP binding"/>
    <property type="evidence" value="ECO:0007669"/>
    <property type="project" value="UniProtKB-KW"/>
</dbReference>
<evidence type="ECO:0000259" key="13">
    <source>
        <dbReference type="PROSITE" id="PS50405"/>
    </source>
</evidence>
<keyword evidence="8 12" id="KW-0833">Ubl conjugation pathway</keyword>
<dbReference type="InterPro" id="IPR000594">
    <property type="entry name" value="ThiF_NAD_FAD-bd"/>
</dbReference>
<dbReference type="SUPFAM" id="SSF52833">
    <property type="entry name" value="Thioredoxin-like"/>
    <property type="match status" value="1"/>
</dbReference>
<comment type="similarity">
    <text evidence="4">Belongs to the GST superfamily.</text>
</comment>
<dbReference type="CDD" id="cd01490">
    <property type="entry name" value="Ube1_repeat2"/>
    <property type="match status" value="1"/>
</dbReference>
<dbReference type="GO" id="GO:0005737">
    <property type="term" value="C:cytoplasm"/>
    <property type="evidence" value="ECO:0007669"/>
    <property type="project" value="TreeGrafter"/>
</dbReference>
<keyword evidence="7 12" id="KW-0547">Nucleotide-binding</keyword>
<evidence type="ECO:0000256" key="11">
    <source>
        <dbReference type="PROSITE-ProRule" id="PRU10132"/>
    </source>
</evidence>
<dbReference type="FunFam" id="3.50.50.80:FF:000001">
    <property type="entry name" value="ubiquitin-like modifier-activating enzyme 1"/>
    <property type="match status" value="1"/>
</dbReference>
<dbReference type="InterPro" id="IPR045886">
    <property type="entry name" value="ThiF/MoeB/HesA"/>
</dbReference>